<evidence type="ECO:0000313" key="1">
    <source>
        <dbReference type="EMBL" id="KAJ8647573.1"/>
    </source>
</evidence>
<name>A0ACC2MPK6_PERAE</name>
<organism evidence="1 2">
    <name type="scientific">Persea americana</name>
    <name type="common">Avocado</name>
    <dbReference type="NCBI Taxonomy" id="3435"/>
    <lineage>
        <taxon>Eukaryota</taxon>
        <taxon>Viridiplantae</taxon>
        <taxon>Streptophyta</taxon>
        <taxon>Embryophyta</taxon>
        <taxon>Tracheophyta</taxon>
        <taxon>Spermatophyta</taxon>
        <taxon>Magnoliopsida</taxon>
        <taxon>Magnoliidae</taxon>
        <taxon>Laurales</taxon>
        <taxon>Lauraceae</taxon>
        <taxon>Persea</taxon>
    </lineage>
</organism>
<evidence type="ECO:0000313" key="2">
    <source>
        <dbReference type="Proteomes" id="UP001234297"/>
    </source>
</evidence>
<accession>A0ACC2MPK6</accession>
<proteinExistence type="predicted"/>
<dbReference type="EMBL" id="CM056809">
    <property type="protein sequence ID" value="KAJ8647573.1"/>
    <property type="molecule type" value="Genomic_DNA"/>
</dbReference>
<protein>
    <submittedName>
        <fullName evidence="1">Uncharacterized protein</fullName>
    </submittedName>
</protein>
<reference evidence="1 2" key="1">
    <citation type="journal article" date="2022" name="Hortic Res">
        <title>A haplotype resolved chromosomal level avocado genome allows analysis of novel avocado genes.</title>
        <authorList>
            <person name="Nath O."/>
            <person name="Fletcher S.J."/>
            <person name="Hayward A."/>
            <person name="Shaw L.M."/>
            <person name="Masouleh A.K."/>
            <person name="Furtado A."/>
            <person name="Henry R.J."/>
            <person name="Mitter N."/>
        </authorList>
    </citation>
    <scope>NUCLEOTIDE SEQUENCE [LARGE SCALE GENOMIC DNA]</scope>
    <source>
        <strain evidence="2">cv. Hass</strain>
    </source>
</reference>
<keyword evidence="2" id="KW-1185">Reference proteome</keyword>
<dbReference type="Proteomes" id="UP001234297">
    <property type="component" value="Chromosome 1"/>
</dbReference>
<gene>
    <name evidence="1" type="ORF">MRB53_000596</name>
</gene>
<comment type="caution">
    <text evidence="1">The sequence shown here is derived from an EMBL/GenBank/DDBJ whole genome shotgun (WGS) entry which is preliminary data.</text>
</comment>
<sequence length="113" mass="12594">MKLGKFSQRGSPHKLQHPITHISHHCPLTSENQELRNPLHPRLTQTRPSSFRRLPKAKFPSSASFSPTVDRSTTLIPGPALVSLLISIDKWTQAGYAKNIWSDVIKPSESTSS</sequence>